<keyword evidence="1" id="KW-0175">Coiled coil</keyword>
<organism evidence="2 3">
    <name type="scientific">Gigaspora margarita</name>
    <dbReference type="NCBI Taxonomy" id="4874"/>
    <lineage>
        <taxon>Eukaryota</taxon>
        <taxon>Fungi</taxon>
        <taxon>Fungi incertae sedis</taxon>
        <taxon>Mucoromycota</taxon>
        <taxon>Glomeromycotina</taxon>
        <taxon>Glomeromycetes</taxon>
        <taxon>Diversisporales</taxon>
        <taxon>Gigasporaceae</taxon>
        <taxon>Gigaspora</taxon>
    </lineage>
</organism>
<protein>
    <submittedName>
        <fullName evidence="2">23027_t:CDS:1</fullName>
    </submittedName>
</protein>
<feature type="non-terminal residue" evidence="2">
    <location>
        <position position="203"/>
    </location>
</feature>
<dbReference type="Proteomes" id="UP000789901">
    <property type="component" value="Unassembled WGS sequence"/>
</dbReference>
<evidence type="ECO:0000313" key="3">
    <source>
        <dbReference type="Proteomes" id="UP000789901"/>
    </source>
</evidence>
<dbReference type="EMBL" id="CAJVQB010021329">
    <property type="protein sequence ID" value="CAG8796794.1"/>
    <property type="molecule type" value="Genomic_DNA"/>
</dbReference>
<gene>
    <name evidence="2" type="ORF">GMARGA_LOCUS22268</name>
</gene>
<proteinExistence type="predicted"/>
<evidence type="ECO:0000256" key="1">
    <source>
        <dbReference type="SAM" id="Coils"/>
    </source>
</evidence>
<comment type="caution">
    <text evidence="2">The sequence shown here is derived from an EMBL/GenBank/DDBJ whole genome shotgun (WGS) entry which is preliminary data.</text>
</comment>
<sequence>MRKQKKKAIEMEYFRKDKDNKKKEDLLISKDIAGSNNINIESLANDFARLKICYVDQKKDSKSWIYKVESNLKELTKAVMDLIEQNKALNLRQNNQNNAKRNNQTVSPKIRELNIQLFKIKESILNKSKQYLMVKVEENNLLFNIRNLEKRRCYDDKNEMPTWANKSTYIETSDEPEPNKKGSTTYISISHLIQELNGLKSIA</sequence>
<keyword evidence="3" id="KW-1185">Reference proteome</keyword>
<reference evidence="2 3" key="1">
    <citation type="submission" date="2021-06" db="EMBL/GenBank/DDBJ databases">
        <authorList>
            <person name="Kallberg Y."/>
            <person name="Tangrot J."/>
            <person name="Rosling A."/>
        </authorList>
    </citation>
    <scope>NUCLEOTIDE SEQUENCE [LARGE SCALE GENOMIC DNA]</scope>
    <source>
        <strain evidence="2 3">120-4 pot B 10/14</strain>
    </source>
</reference>
<name>A0ABN7VSE4_GIGMA</name>
<accession>A0ABN7VSE4</accession>
<evidence type="ECO:0000313" key="2">
    <source>
        <dbReference type="EMBL" id="CAG8796794.1"/>
    </source>
</evidence>
<feature type="coiled-coil region" evidence="1">
    <location>
        <begin position="65"/>
        <end position="92"/>
    </location>
</feature>